<dbReference type="AlphaFoldDB" id="A0AAV1E846"/>
<name>A0AAV1E846_OLDCO</name>
<dbReference type="PANTHER" id="PTHR13954:SF6">
    <property type="entry name" value="NON-SPECIFIC SERINE_THREONINE PROTEIN KINASE"/>
    <property type="match status" value="1"/>
</dbReference>
<accession>A0AAV1E846</accession>
<dbReference type="InterPro" id="IPR038357">
    <property type="entry name" value="KEN_sf"/>
</dbReference>
<dbReference type="GO" id="GO:0004521">
    <property type="term" value="F:RNA endonuclease activity"/>
    <property type="evidence" value="ECO:0007669"/>
    <property type="project" value="InterPro"/>
</dbReference>
<dbReference type="InterPro" id="IPR010513">
    <property type="entry name" value="KEN_dom"/>
</dbReference>
<dbReference type="GO" id="GO:0051082">
    <property type="term" value="F:unfolded protein binding"/>
    <property type="evidence" value="ECO:0007669"/>
    <property type="project" value="TreeGrafter"/>
</dbReference>
<dbReference type="SUPFAM" id="SSF56112">
    <property type="entry name" value="Protein kinase-like (PK-like)"/>
    <property type="match status" value="1"/>
</dbReference>
<dbReference type="PANTHER" id="PTHR13954">
    <property type="entry name" value="IRE1-RELATED"/>
    <property type="match status" value="1"/>
</dbReference>
<gene>
    <name evidence="11" type="ORF">OLC1_LOCUS22272</name>
</gene>
<feature type="domain" description="Protein kinase" evidence="9">
    <location>
        <begin position="79"/>
        <end position="359"/>
    </location>
</feature>
<evidence type="ECO:0000313" key="12">
    <source>
        <dbReference type="Proteomes" id="UP001161247"/>
    </source>
</evidence>
<dbReference type="EMBL" id="OX459125">
    <property type="protein sequence ID" value="CAI9115826.1"/>
    <property type="molecule type" value="Genomic_DNA"/>
</dbReference>
<evidence type="ECO:0000256" key="5">
    <source>
        <dbReference type="ARBA" id="ARBA00022741"/>
    </source>
</evidence>
<dbReference type="InterPro" id="IPR045133">
    <property type="entry name" value="IRE1/2-like"/>
</dbReference>
<keyword evidence="3" id="KW-0808">Transferase</keyword>
<organism evidence="11 12">
    <name type="scientific">Oldenlandia corymbosa var. corymbosa</name>
    <dbReference type="NCBI Taxonomy" id="529605"/>
    <lineage>
        <taxon>Eukaryota</taxon>
        <taxon>Viridiplantae</taxon>
        <taxon>Streptophyta</taxon>
        <taxon>Embryophyta</taxon>
        <taxon>Tracheophyta</taxon>
        <taxon>Spermatophyta</taxon>
        <taxon>Magnoliopsida</taxon>
        <taxon>eudicotyledons</taxon>
        <taxon>Gunneridae</taxon>
        <taxon>Pentapetalae</taxon>
        <taxon>asterids</taxon>
        <taxon>lamiids</taxon>
        <taxon>Gentianales</taxon>
        <taxon>Rubiaceae</taxon>
        <taxon>Rubioideae</taxon>
        <taxon>Spermacoceae</taxon>
        <taxon>Hedyotis-Oldenlandia complex</taxon>
        <taxon>Oldenlandia</taxon>
    </lineage>
</organism>
<keyword evidence="12" id="KW-1185">Reference proteome</keyword>
<evidence type="ECO:0000256" key="8">
    <source>
        <dbReference type="SAM" id="Phobius"/>
    </source>
</evidence>
<evidence type="ECO:0000256" key="6">
    <source>
        <dbReference type="ARBA" id="ARBA00022777"/>
    </source>
</evidence>
<evidence type="ECO:0000259" key="9">
    <source>
        <dbReference type="PROSITE" id="PS50011"/>
    </source>
</evidence>
<sequence>MDHREKESDLMQFFTSVSDFISNLFLGMFSVAGALLMYQGYVNGKVMDFVSGLTCSTLVAVVYIAKYGWNRGRRIGKLLLTTKEIGKGGNGSVVYEGIYGYRQVAVKCVDKAQNPSAHSVIKYLTAADTHRNIVRLVGDEEDEKFLYICLERCICNISDLVRMFSGYNLGVPDKTYNARMGKAKQSIQNKNGNDATKLWKDNGDPSPTLLVLMKEVAAGLVHLHQKTYKKQRKMVHGNLKPENLLISDELPLCVKLSDIGTSCSTRGWQPKEVLCGGGSPTPASDLFSLGCVYYFCITAGEHPFGDDDSKRCQNIKNGNPPDLSFLDKQPEAKELISRLLSHESQDRPTAQEVLLHPLFWGEATRLSFLHETSKKLTSKGPNDPLVVDIDNTSSLVLSKEWIRELHPVLRNNKYWRTGYDFERVKDLVRLIRDKYEHFPEYPDDIKHILGATPQPQGSQGELEANPEAYYHYFASRFPNLFIEVYKVMKRHCENEMTFATYFKNVKSN</sequence>
<protein>
    <recommendedName>
        <fullName evidence="1">non-specific serine/threonine protein kinase</fullName>
        <ecNumber evidence="1">2.7.11.1</ecNumber>
    </recommendedName>
</protein>
<feature type="transmembrane region" description="Helical" evidence="8">
    <location>
        <begin position="20"/>
        <end position="38"/>
    </location>
</feature>
<evidence type="ECO:0000256" key="2">
    <source>
        <dbReference type="ARBA" id="ARBA00022527"/>
    </source>
</evidence>
<dbReference type="InterPro" id="IPR011009">
    <property type="entry name" value="Kinase-like_dom_sf"/>
</dbReference>
<proteinExistence type="predicted"/>
<dbReference type="GO" id="GO:0005524">
    <property type="term" value="F:ATP binding"/>
    <property type="evidence" value="ECO:0007669"/>
    <property type="project" value="UniProtKB-KW"/>
</dbReference>
<evidence type="ECO:0000259" key="10">
    <source>
        <dbReference type="PROSITE" id="PS51392"/>
    </source>
</evidence>
<keyword evidence="8" id="KW-0472">Membrane</keyword>
<dbReference type="FunFam" id="3.30.200.20:FF:000077">
    <property type="entry name" value="Putative Serine/threonine-protein kinase/endoribonuclease IRE1"/>
    <property type="match status" value="1"/>
</dbReference>
<feature type="domain" description="KEN" evidence="10">
    <location>
        <begin position="362"/>
        <end position="504"/>
    </location>
</feature>
<dbReference type="Gene3D" id="1.10.510.10">
    <property type="entry name" value="Transferase(Phosphotransferase) domain 1"/>
    <property type="match status" value="1"/>
</dbReference>
<evidence type="ECO:0000256" key="4">
    <source>
        <dbReference type="ARBA" id="ARBA00022729"/>
    </source>
</evidence>
<keyword evidence="4" id="KW-0732">Signal</keyword>
<evidence type="ECO:0000256" key="7">
    <source>
        <dbReference type="ARBA" id="ARBA00022840"/>
    </source>
</evidence>
<evidence type="ECO:0000313" key="11">
    <source>
        <dbReference type="EMBL" id="CAI9115826.1"/>
    </source>
</evidence>
<dbReference type="GO" id="GO:1990604">
    <property type="term" value="C:IRE1-TRAF2-ASK1 complex"/>
    <property type="evidence" value="ECO:0007669"/>
    <property type="project" value="TreeGrafter"/>
</dbReference>
<keyword evidence="5" id="KW-0547">Nucleotide-binding</keyword>
<keyword evidence="7" id="KW-0067">ATP-binding</keyword>
<keyword evidence="8" id="KW-1133">Transmembrane helix</keyword>
<dbReference type="PROSITE" id="PS51392">
    <property type="entry name" value="KEN"/>
    <property type="match status" value="1"/>
</dbReference>
<dbReference type="Gene3D" id="3.30.200.20">
    <property type="entry name" value="Phosphorylase Kinase, domain 1"/>
    <property type="match status" value="1"/>
</dbReference>
<dbReference type="InterPro" id="IPR000719">
    <property type="entry name" value="Prot_kinase_dom"/>
</dbReference>
<dbReference type="Gene3D" id="1.20.1440.180">
    <property type="entry name" value="KEN domain"/>
    <property type="match status" value="1"/>
</dbReference>
<evidence type="ECO:0000256" key="3">
    <source>
        <dbReference type="ARBA" id="ARBA00022679"/>
    </source>
</evidence>
<dbReference type="Proteomes" id="UP001161247">
    <property type="component" value="Chromosome 8"/>
</dbReference>
<dbReference type="GO" id="GO:0036498">
    <property type="term" value="P:IRE1-mediated unfolded protein response"/>
    <property type="evidence" value="ECO:0007669"/>
    <property type="project" value="TreeGrafter"/>
</dbReference>
<dbReference type="EC" id="2.7.11.1" evidence="1"/>
<reference evidence="11" key="1">
    <citation type="submission" date="2023-03" db="EMBL/GenBank/DDBJ databases">
        <authorList>
            <person name="Julca I."/>
        </authorList>
    </citation>
    <scope>NUCLEOTIDE SEQUENCE</scope>
</reference>
<keyword evidence="2" id="KW-0723">Serine/threonine-protein kinase</keyword>
<dbReference type="PROSITE" id="PS50011">
    <property type="entry name" value="PROTEIN_KINASE_DOM"/>
    <property type="match status" value="1"/>
</dbReference>
<feature type="transmembrane region" description="Helical" evidence="8">
    <location>
        <begin position="50"/>
        <end position="69"/>
    </location>
</feature>
<keyword evidence="6" id="KW-0418">Kinase</keyword>
<dbReference type="Pfam" id="PF06479">
    <property type="entry name" value="Ribonuc_2-5A"/>
    <property type="match status" value="1"/>
</dbReference>
<dbReference type="GO" id="GO:0006397">
    <property type="term" value="P:mRNA processing"/>
    <property type="evidence" value="ECO:0007669"/>
    <property type="project" value="InterPro"/>
</dbReference>
<dbReference type="GO" id="GO:0004674">
    <property type="term" value="F:protein serine/threonine kinase activity"/>
    <property type="evidence" value="ECO:0007669"/>
    <property type="project" value="UniProtKB-KW"/>
</dbReference>
<dbReference type="Pfam" id="PF00069">
    <property type="entry name" value="Pkinase"/>
    <property type="match status" value="1"/>
</dbReference>
<evidence type="ECO:0000256" key="1">
    <source>
        <dbReference type="ARBA" id="ARBA00012513"/>
    </source>
</evidence>
<keyword evidence="8" id="KW-0812">Transmembrane</keyword>